<dbReference type="InterPro" id="IPR024078">
    <property type="entry name" value="LmbE-like_dom_sf"/>
</dbReference>
<evidence type="ECO:0000256" key="1">
    <source>
        <dbReference type="ARBA" id="ARBA00022833"/>
    </source>
</evidence>
<dbReference type="RefSeq" id="WP_115932836.1">
    <property type="nucleotide sequence ID" value="NZ_QREH01000001.1"/>
</dbReference>
<sequence length="252" mass="26635">MTDTIPSLLPVPDDGWSRVLCIVAHPDDMEYGTSAAVASWTARGIDVTYLLLTAGEAGMAEPPDVVRPLRAAEQRGACSEVGVEDLLILDHPDGMLEYGLALRRDIARAVRTVRPDAVVTANFDFEAYGGLNQADHRAAGLAVVDGVRDADNPWVFRDLAEAEGLEPWHVSALLVAGHERPTHAAPVDGAAVTAAVASLNRHEAYLKHVTGHPKPEEFIPEILRAGGAQAGSDHAVTFRVFDLGGLGGGSGN</sequence>
<dbReference type="PANTHER" id="PTHR12993:SF28">
    <property type="entry name" value="LMBE FAMILY PROTEIN"/>
    <property type="match status" value="1"/>
</dbReference>
<dbReference type="Gene3D" id="3.40.50.10320">
    <property type="entry name" value="LmbE-like"/>
    <property type="match status" value="1"/>
</dbReference>
<evidence type="ECO:0000313" key="2">
    <source>
        <dbReference type="EMBL" id="REE04987.1"/>
    </source>
</evidence>
<dbReference type="Pfam" id="PF02585">
    <property type="entry name" value="PIG-L"/>
    <property type="match status" value="1"/>
</dbReference>
<dbReference type="PANTHER" id="PTHR12993">
    <property type="entry name" value="N-ACETYLGLUCOSAMINYL-PHOSPHATIDYLINOSITOL DE-N-ACETYLASE-RELATED"/>
    <property type="match status" value="1"/>
</dbReference>
<evidence type="ECO:0000313" key="3">
    <source>
        <dbReference type="Proteomes" id="UP000256727"/>
    </source>
</evidence>
<dbReference type="GO" id="GO:0016811">
    <property type="term" value="F:hydrolase activity, acting on carbon-nitrogen (but not peptide) bonds, in linear amides"/>
    <property type="evidence" value="ECO:0007669"/>
    <property type="project" value="TreeGrafter"/>
</dbReference>
<dbReference type="Proteomes" id="UP000256727">
    <property type="component" value="Unassembled WGS sequence"/>
</dbReference>
<name>A0A3D9LHQ5_9MICC</name>
<dbReference type="InterPro" id="IPR003737">
    <property type="entry name" value="GlcNAc_PI_deacetylase-related"/>
</dbReference>
<gene>
    <name evidence="2" type="ORF">C8E99_2845</name>
</gene>
<dbReference type="AlphaFoldDB" id="A0A3D9LHQ5"/>
<proteinExistence type="predicted"/>
<comment type="caution">
    <text evidence="2">The sequence shown here is derived from an EMBL/GenBank/DDBJ whole genome shotgun (WGS) entry which is preliminary data.</text>
</comment>
<dbReference type="SUPFAM" id="SSF102588">
    <property type="entry name" value="LmbE-like"/>
    <property type="match status" value="1"/>
</dbReference>
<organism evidence="2 3">
    <name type="scientific">Citricoccus muralis</name>
    <dbReference type="NCBI Taxonomy" id="169134"/>
    <lineage>
        <taxon>Bacteria</taxon>
        <taxon>Bacillati</taxon>
        <taxon>Actinomycetota</taxon>
        <taxon>Actinomycetes</taxon>
        <taxon>Micrococcales</taxon>
        <taxon>Micrococcaceae</taxon>
        <taxon>Citricoccus</taxon>
    </lineage>
</organism>
<keyword evidence="1" id="KW-0862">Zinc</keyword>
<dbReference type="GO" id="GO:0016137">
    <property type="term" value="P:glycoside metabolic process"/>
    <property type="evidence" value="ECO:0007669"/>
    <property type="project" value="UniProtKB-ARBA"/>
</dbReference>
<dbReference type="OrthoDB" id="3514174at2"/>
<accession>A0A3D9LHQ5</accession>
<keyword evidence="3" id="KW-1185">Reference proteome</keyword>
<reference evidence="2 3" key="1">
    <citation type="submission" date="2018-07" db="EMBL/GenBank/DDBJ databases">
        <title>Sequencing the genomes of 1000 actinobacteria strains.</title>
        <authorList>
            <person name="Klenk H.-P."/>
        </authorList>
    </citation>
    <scope>NUCLEOTIDE SEQUENCE [LARGE SCALE GENOMIC DNA]</scope>
    <source>
        <strain evidence="2 3">DSM 14442</strain>
    </source>
</reference>
<protein>
    <submittedName>
        <fullName evidence="2">LmbE family N-acetylglucosaminyl deacetylase</fullName>
    </submittedName>
</protein>
<dbReference type="EMBL" id="QREH01000001">
    <property type="protein sequence ID" value="REE04987.1"/>
    <property type="molecule type" value="Genomic_DNA"/>
</dbReference>